<dbReference type="Gene3D" id="1.10.10.10">
    <property type="entry name" value="Winged helix-like DNA-binding domain superfamily/Winged helix DNA-binding domain"/>
    <property type="match status" value="1"/>
</dbReference>
<evidence type="ECO:0000256" key="1">
    <source>
        <dbReference type="ARBA" id="ARBA00023125"/>
    </source>
</evidence>
<feature type="domain" description="OmpR/PhoB-type" evidence="3">
    <location>
        <begin position="3"/>
        <end position="101"/>
    </location>
</feature>
<comment type="caution">
    <text evidence="4">The sequence shown here is derived from an EMBL/GenBank/DDBJ whole genome shotgun (WGS) entry which is preliminary data.</text>
</comment>
<proteinExistence type="predicted"/>
<evidence type="ECO:0000313" key="5">
    <source>
        <dbReference type="Proteomes" id="UP001597400"/>
    </source>
</evidence>
<dbReference type="SUPFAM" id="SSF48452">
    <property type="entry name" value="TPR-like"/>
    <property type="match status" value="1"/>
</dbReference>
<dbReference type="PANTHER" id="PTHR47691">
    <property type="entry name" value="REGULATOR-RELATED"/>
    <property type="match status" value="1"/>
</dbReference>
<keyword evidence="1 2" id="KW-0238">DNA-binding</keyword>
<dbReference type="InterPro" id="IPR011990">
    <property type="entry name" value="TPR-like_helical_dom_sf"/>
</dbReference>
<dbReference type="PANTHER" id="PTHR47691:SF3">
    <property type="entry name" value="HTH-TYPE TRANSCRIPTIONAL REGULATOR RV0890C-RELATED"/>
    <property type="match status" value="1"/>
</dbReference>
<dbReference type="EMBL" id="JBHUGS010000003">
    <property type="protein sequence ID" value="MFD1951532.1"/>
    <property type="molecule type" value="Genomic_DNA"/>
</dbReference>
<dbReference type="InterPro" id="IPR001867">
    <property type="entry name" value="OmpR/PhoB-type_DNA-bd"/>
</dbReference>
<dbReference type="SUPFAM" id="SSF46894">
    <property type="entry name" value="C-terminal effector domain of the bipartite response regulators"/>
    <property type="match status" value="1"/>
</dbReference>
<dbReference type="Pfam" id="PF25872">
    <property type="entry name" value="HTH_77"/>
    <property type="match status" value="1"/>
</dbReference>
<dbReference type="RefSeq" id="WP_380930276.1">
    <property type="nucleotide sequence ID" value="NZ_JBHUGS010000003.1"/>
</dbReference>
<evidence type="ECO:0000256" key="2">
    <source>
        <dbReference type="PROSITE-ProRule" id="PRU01091"/>
    </source>
</evidence>
<keyword evidence="5" id="KW-1185">Reference proteome</keyword>
<keyword evidence="4" id="KW-0067">ATP-binding</keyword>
<dbReference type="InterPro" id="IPR027417">
    <property type="entry name" value="P-loop_NTPase"/>
</dbReference>
<dbReference type="Pfam" id="PF00486">
    <property type="entry name" value="Trans_reg_C"/>
    <property type="match status" value="1"/>
</dbReference>
<dbReference type="InterPro" id="IPR016032">
    <property type="entry name" value="Sig_transdc_resp-reg_C-effctor"/>
</dbReference>
<dbReference type="CDD" id="cd00383">
    <property type="entry name" value="trans_reg_C"/>
    <property type="match status" value="1"/>
</dbReference>
<dbReference type="InterPro" id="IPR058852">
    <property type="entry name" value="HTH_77"/>
</dbReference>
<keyword evidence="4" id="KW-0547">Nucleotide-binding</keyword>
<dbReference type="Proteomes" id="UP001597400">
    <property type="component" value="Unassembled WGS sequence"/>
</dbReference>
<reference evidence="5" key="1">
    <citation type="journal article" date="2019" name="Int. J. Syst. Evol. Microbiol.">
        <title>The Global Catalogue of Microorganisms (GCM) 10K type strain sequencing project: providing services to taxonomists for standard genome sequencing and annotation.</title>
        <authorList>
            <consortium name="The Broad Institute Genomics Platform"/>
            <consortium name="The Broad Institute Genome Sequencing Center for Infectious Disease"/>
            <person name="Wu L."/>
            <person name="Ma J."/>
        </authorList>
    </citation>
    <scope>NUCLEOTIDE SEQUENCE [LARGE SCALE GENOMIC DNA]</scope>
    <source>
        <strain evidence="5">CGMCC 1.12702</strain>
    </source>
</reference>
<accession>A0ABW4U129</accession>
<dbReference type="Gene3D" id="1.25.40.10">
    <property type="entry name" value="Tetratricopeptide repeat domain"/>
    <property type="match status" value="1"/>
</dbReference>
<feature type="DNA-binding region" description="OmpR/PhoB-type" evidence="2">
    <location>
        <begin position="3"/>
        <end position="101"/>
    </location>
</feature>
<organism evidence="4 5">
    <name type="scientific">Sphingomonas arantia</name>
    <dbReference type="NCBI Taxonomy" id="1460676"/>
    <lineage>
        <taxon>Bacteria</taxon>
        <taxon>Pseudomonadati</taxon>
        <taxon>Pseudomonadota</taxon>
        <taxon>Alphaproteobacteria</taxon>
        <taxon>Sphingomonadales</taxon>
        <taxon>Sphingomonadaceae</taxon>
        <taxon>Sphingomonas</taxon>
    </lineage>
</organism>
<evidence type="ECO:0000313" key="4">
    <source>
        <dbReference type="EMBL" id="MFD1951532.1"/>
    </source>
</evidence>
<dbReference type="Gene3D" id="3.40.50.300">
    <property type="entry name" value="P-loop containing nucleotide triphosphate hydrolases"/>
    <property type="match status" value="1"/>
</dbReference>
<dbReference type="SUPFAM" id="SSF52540">
    <property type="entry name" value="P-loop containing nucleoside triphosphate hydrolases"/>
    <property type="match status" value="1"/>
</dbReference>
<evidence type="ECO:0000259" key="3">
    <source>
        <dbReference type="PROSITE" id="PS51755"/>
    </source>
</evidence>
<dbReference type="SMART" id="SM00862">
    <property type="entry name" value="Trans_reg_C"/>
    <property type="match status" value="1"/>
</dbReference>
<gene>
    <name evidence="4" type="ORF">ACFSGX_12230</name>
</gene>
<dbReference type="GO" id="GO:0005524">
    <property type="term" value="F:ATP binding"/>
    <property type="evidence" value="ECO:0007669"/>
    <property type="project" value="UniProtKB-KW"/>
</dbReference>
<dbReference type="PROSITE" id="PS51755">
    <property type="entry name" value="OMPR_PHOB"/>
    <property type="match status" value="1"/>
</dbReference>
<sequence length="954" mass="103744">MTKERYVFDRFELFPRQRLLLEAGQRLPLGSRALDILTILLEQPGEIIPNDAIVARVWAGVTVEETSLRVHIAAIRKALRDGHDGARFIANVPGRGYSFVGTLQTSLSGSTEPAGVLSIPEANKARTLPTMLTRVIGREDLVELLVEQTAERRLTTIAGPGGIGKTTVALVVARALQPAYVDGVLFVDLSPVVDSASVVGTVAAALNLVLRPEDPVGDLAAALRGRVMLIILDNCEHVVAAVTTLVEGLLRYTDGISILTTSREPLRAASEWVQRVPPLAVPTDVAPLSAADAMRFAAVQLFVERAADTMGGYTLLDVDAPHVVEICRRLDGIALAIEFAASRVDAIAIRDLSMQIGDRFRSLHHGRRTALPRHQTLRAVLDWSYDLLSPAEQTLLARLAVFQGPFSLVDADRVCSDDAADEADIFAGVGDLVAKSLVVVNFNDGRVDYRLLDTTRSYARDKLQASGEGNRLAARHAEHVRLTFEAAAGLVESGIVADTDDTRVERIEDLRAALRWAFGPDGEIPLGVALVITAAPLWSQLSLVDESLEWVQRAIAASDNFAGGDQRQVMHLYAALGGLQMYAISSVKQANSAWDLAFGLAKGLGDIDYQLRALRALWAEAINHGEFARALNLATRFRDTATGTDGHDDLLVADRMIGSALHFLGRHDEAEAAIERMLRLYAVPAPYIEAVRYQFDQRIAARIMRGRILWLRGRTDTALSDITENVEAALALDHTMTLCNVLTVSACPIALLACDRDAAKRYIGILRQRTAARALDVWHTYAVCFEAELAIDEGNVAWALARLRPAMAALERSGFGHYRTSFLMTLARGLTLLGQHDEADARLMEALEACDRTGEQWLLPELHRRRGEIEIGRSVDADAGVATFRVALALAERQGALAWALRAATSLARRLSELGRNAEAVAVLAPIVGRFTEGRQSADLLEATATLANIRDPD</sequence>
<dbReference type="InterPro" id="IPR036388">
    <property type="entry name" value="WH-like_DNA-bd_sf"/>
</dbReference>
<name>A0ABW4U129_9SPHN</name>
<protein>
    <submittedName>
        <fullName evidence="4">ATP-binding protein</fullName>
    </submittedName>
</protein>